<dbReference type="Proteomes" id="UP000031386">
    <property type="component" value="Chromosome"/>
</dbReference>
<feature type="transmembrane region" description="Helical" evidence="7">
    <location>
        <begin position="344"/>
        <end position="370"/>
    </location>
</feature>
<dbReference type="GO" id="GO:0015293">
    <property type="term" value="F:symporter activity"/>
    <property type="evidence" value="ECO:0007669"/>
    <property type="project" value="UniProtKB-KW"/>
</dbReference>
<dbReference type="STRING" id="33033.NW74_01205"/>
<name>A0A0B4S084_9FIRM</name>
<dbReference type="EMBL" id="CP009761">
    <property type="protein sequence ID" value="AIZ36076.1"/>
    <property type="molecule type" value="Genomic_DNA"/>
</dbReference>
<dbReference type="Gene3D" id="1.10.3860.10">
    <property type="entry name" value="Sodium:dicarboxylate symporter"/>
    <property type="match status" value="1"/>
</dbReference>
<keyword evidence="5 7" id="KW-1133">Transmembrane helix</keyword>
<dbReference type="AlphaFoldDB" id="A0A0B4S084"/>
<dbReference type="KEGG" id="pmic:NW74_01205"/>
<keyword evidence="4 7" id="KW-0812">Transmembrane</keyword>
<evidence type="ECO:0000313" key="9">
    <source>
        <dbReference type="Proteomes" id="UP000031386"/>
    </source>
</evidence>
<dbReference type="PANTHER" id="PTHR42865:SF7">
    <property type="entry name" value="PROTON_GLUTAMATE-ASPARTATE SYMPORTER"/>
    <property type="match status" value="1"/>
</dbReference>
<organism evidence="8 9">
    <name type="scientific">Parvimonas micra</name>
    <dbReference type="NCBI Taxonomy" id="33033"/>
    <lineage>
        <taxon>Bacteria</taxon>
        <taxon>Bacillati</taxon>
        <taxon>Bacillota</taxon>
        <taxon>Tissierellia</taxon>
        <taxon>Tissierellales</taxon>
        <taxon>Peptoniphilaceae</taxon>
        <taxon>Parvimonas</taxon>
    </lineage>
</organism>
<comment type="subcellular location">
    <subcellularLocation>
        <location evidence="1">Cell membrane</location>
        <topology evidence="1">Multi-pass membrane protein</topology>
    </subcellularLocation>
</comment>
<dbReference type="PANTHER" id="PTHR42865">
    <property type="entry name" value="PROTON/GLUTAMATE-ASPARTATE SYMPORTER"/>
    <property type="match status" value="1"/>
</dbReference>
<gene>
    <name evidence="8" type="ORF">NW74_01205</name>
</gene>
<feature type="transmembrane region" description="Helical" evidence="7">
    <location>
        <begin position="47"/>
        <end position="68"/>
    </location>
</feature>
<feature type="transmembrane region" description="Helical" evidence="7">
    <location>
        <begin position="148"/>
        <end position="168"/>
    </location>
</feature>
<feature type="transmembrane region" description="Helical" evidence="7">
    <location>
        <begin position="317"/>
        <end position="338"/>
    </location>
</feature>
<feature type="transmembrane region" description="Helical" evidence="7">
    <location>
        <begin position="232"/>
        <end position="256"/>
    </location>
</feature>
<evidence type="ECO:0000313" key="8">
    <source>
        <dbReference type="EMBL" id="AIZ36076.1"/>
    </source>
</evidence>
<keyword evidence="2" id="KW-0813">Transport</keyword>
<keyword evidence="9" id="KW-1185">Reference proteome</keyword>
<accession>A0A0B4S084</accession>
<sequence length="425" mass="45431">MKKKNLVLQVFIAFIAGLVLGVVLWLAKVDISGYVKIVSPFGQVLVAMLKMIVIPVIFLSLIDGAASVPTKEFGKIGIKVIVWYFLTSLFAAVLGSVLAIGFNPGSGEAQQAAWKSLINTQNTSEIASKANNSLADVFISMFQNPFQALAQGNFLAIIVFSIAFGLALKMISERAEYSTKVKTLLEIIDVAKEAIFKIVDWILAYSPIGVFALTSVNFASYGSSLFGPYIKLTIGVVLGIVAMVLIVYPLMMAVTLKVNPFKVLMKIKEPMLTAFVTRSSAAALPVSLRVAKEDLKISENISSFALPLGSTINMDGVCIHLPMFAILAANMFGVKVTFVSLSVLVLTTVLASVGAGGVPGGSLMLLFIILQNMKLSPDQIAIIVGLALGINPILDMFETMNNVTGDIVCTYSVAKLSGLVDEDKE</sequence>
<protein>
    <submittedName>
        <fullName evidence="8">Sodium:dicarboxylate symporter</fullName>
    </submittedName>
</protein>
<evidence type="ECO:0000256" key="3">
    <source>
        <dbReference type="ARBA" id="ARBA00022475"/>
    </source>
</evidence>
<feature type="transmembrane region" description="Helical" evidence="7">
    <location>
        <begin position="80"/>
        <end position="102"/>
    </location>
</feature>
<reference evidence="8 9" key="1">
    <citation type="submission" date="2014-10" db="EMBL/GenBank/DDBJ databases">
        <title>Complete genome sequence of Parvimonas micra KCOM 1535 (= ChDC B708).</title>
        <authorList>
            <person name="Kook J.-K."/>
            <person name="Park S.-N."/>
            <person name="Lim Y.K."/>
            <person name="Roh H."/>
        </authorList>
    </citation>
    <scope>NUCLEOTIDE SEQUENCE [LARGE SCALE GENOMIC DNA]</scope>
    <source>
        <strain evidence="9">KCOM 1535 / ChDC B708</strain>
    </source>
</reference>
<dbReference type="InterPro" id="IPR001991">
    <property type="entry name" value="Na-dicarboxylate_symporter"/>
</dbReference>
<dbReference type="OrthoDB" id="7778689at2"/>
<dbReference type="RefSeq" id="WP_041953453.1">
    <property type="nucleotide sequence ID" value="NZ_CP009761.1"/>
</dbReference>
<evidence type="ECO:0000256" key="1">
    <source>
        <dbReference type="ARBA" id="ARBA00004651"/>
    </source>
</evidence>
<dbReference type="GO" id="GO:0005886">
    <property type="term" value="C:plasma membrane"/>
    <property type="evidence" value="ECO:0007669"/>
    <property type="project" value="UniProtKB-SubCell"/>
</dbReference>
<dbReference type="SUPFAM" id="SSF118215">
    <property type="entry name" value="Proton glutamate symport protein"/>
    <property type="match status" value="1"/>
</dbReference>
<feature type="transmembrane region" description="Helical" evidence="7">
    <location>
        <begin position="202"/>
        <end position="220"/>
    </location>
</feature>
<dbReference type="InterPro" id="IPR036458">
    <property type="entry name" value="Na:dicarbo_symporter_sf"/>
</dbReference>
<evidence type="ECO:0000256" key="7">
    <source>
        <dbReference type="SAM" id="Phobius"/>
    </source>
</evidence>
<keyword evidence="3" id="KW-1003">Cell membrane</keyword>
<proteinExistence type="predicted"/>
<evidence type="ECO:0000256" key="6">
    <source>
        <dbReference type="ARBA" id="ARBA00023136"/>
    </source>
</evidence>
<dbReference type="PRINTS" id="PR00173">
    <property type="entry name" value="EDTRNSPORT"/>
</dbReference>
<evidence type="ECO:0000256" key="4">
    <source>
        <dbReference type="ARBA" id="ARBA00022692"/>
    </source>
</evidence>
<keyword evidence="6 7" id="KW-0472">Membrane</keyword>
<feature type="transmembrane region" description="Helical" evidence="7">
    <location>
        <begin position="7"/>
        <end position="27"/>
    </location>
</feature>
<evidence type="ECO:0000256" key="5">
    <source>
        <dbReference type="ARBA" id="ARBA00022989"/>
    </source>
</evidence>
<evidence type="ECO:0000256" key="2">
    <source>
        <dbReference type="ARBA" id="ARBA00022448"/>
    </source>
</evidence>
<dbReference type="Pfam" id="PF00375">
    <property type="entry name" value="SDF"/>
    <property type="match status" value="1"/>
</dbReference>